<organism evidence="3 4">
    <name type="scientific">Chitinophaga pinensis (strain ATCC 43595 / DSM 2588 / LMG 13176 / NBRC 15968 / NCIMB 11800 / UQM 2034)</name>
    <dbReference type="NCBI Taxonomy" id="485918"/>
    <lineage>
        <taxon>Bacteria</taxon>
        <taxon>Pseudomonadati</taxon>
        <taxon>Bacteroidota</taxon>
        <taxon>Chitinophagia</taxon>
        <taxon>Chitinophagales</taxon>
        <taxon>Chitinophagaceae</taxon>
        <taxon>Chitinophaga</taxon>
    </lineage>
</organism>
<dbReference type="KEGG" id="cpi:Cpin_2814"/>
<name>A0A979G429_CHIPD</name>
<proteinExistence type="predicted"/>
<dbReference type="InterPro" id="IPR015943">
    <property type="entry name" value="WD40/YVTN_repeat-like_dom_sf"/>
</dbReference>
<dbReference type="InterPro" id="IPR049052">
    <property type="entry name" value="nSTAND1"/>
</dbReference>
<accession>A0A979G429</accession>
<dbReference type="Gene3D" id="2.130.10.10">
    <property type="entry name" value="YVTN repeat-like/Quinoprotein amine dehydrogenase"/>
    <property type="match status" value="1"/>
</dbReference>
<dbReference type="OrthoDB" id="1090410at2"/>
<dbReference type="InterPro" id="IPR027417">
    <property type="entry name" value="P-loop_NTPase"/>
</dbReference>
<keyword evidence="1" id="KW-0812">Transmembrane</keyword>
<gene>
    <name evidence="3" type="ordered locus">Cpin_2814</name>
</gene>
<feature type="domain" description="Novel STAND NTPase 1" evidence="2">
    <location>
        <begin position="11"/>
        <end position="287"/>
    </location>
</feature>
<dbReference type="Gene3D" id="3.40.50.300">
    <property type="entry name" value="P-loop containing nucleotide triphosphate hydrolases"/>
    <property type="match status" value="1"/>
</dbReference>
<sequence length="1043" mass="120680">MIGTTTLPSRYPGIVAFDEKQHSLFFGRSREKKELLQMLKNERTIVLFAKSGVGKSSLINAGLIPYMQEDGFYPIKIRFQYTESGRMKTPLQILHEVISYKIKKEGTIQQRSADILFDKEKPRLWELFKVLEFPVYEEKKGINDYLVKELLEQNTGTAANEVITDKISRQQIPVLIFDQFEEFFNFPIAQQHDFLAELAELLHEMCPNRILEWLRSFSSASRTEEMIMWSKQPIIKCIFAIRGDKLAELDSLRRYIPLILRNRYRLGALNTINAREAVTGPASLSDQEFISPPFKIDKLWLQAVLNKLTGNQKTPNSETSLDDEKKYIPETGIDGSQLQKICSYIEQKVTEKKTPGLVVNEDTIGILDVEKVLDSFYEDQLMKIGKDQDIALCRKIIEDHLVAGGGRTSLTEGQITELLGNNTHLLEKMMEVRLVKEEFTHLGKTFELSHDTLVRAVTKYAIINKEKRLESEKKILEIQKKTQSRYTRIFVLLTLFIFLLFIYVLNTSRKATKYLNKSLLQQGQAYYNSNNHRTAFRIWSNNNSFVLFDRPGQNRLSAKLDSSFFYDISGGKRIEWLPPNHYVVQENQMLLNIYTITPGQENQLQVKSYTDLKLYAHSSSNNYLLCKNSKSKLIIYDVVANDTFSIAQEYVLPKQFIKDVGKGKVPDYDPEEEPGIESFVGANDFIWFKTKRNVVTVYDLKNRRPVNINLMITSDDPSESMSSATISPDGKLMAFSDTTRKDRMLIVYDISNPRQPVLREKTPITTLITETNSNESIVYKHNDSIYFSSYKDGWRHTASKRDKLQRIFSFRERKCIIYMSDTTGIKICDIYGNIITRIADYNRTYITNPDFDPRRQYTLGLSLSNGILTYVNNARILKSYNLLPFKEIRTLRVVRGVSPNREYYIRLDSIGHLSIRRIDNNQIIFPFGGENAIMPKLVNYGIVRPQCYFNPQSTIIAYLRDSSDGHHYLEAVALDKKEIIHTQRIDNSTSLLSFDGEKNVMLENEEDNIGIIILNNQKRTQQYFNKLYPHFTDAEKKILDDNL</sequence>
<dbReference type="AlphaFoldDB" id="A0A979G429"/>
<protein>
    <recommendedName>
        <fullName evidence="2">Novel STAND NTPase 1 domain-containing protein</fullName>
    </recommendedName>
</protein>
<evidence type="ECO:0000313" key="3">
    <source>
        <dbReference type="EMBL" id="ACU60293.1"/>
    </source>
</evidence>
<evidence type="ECO:0000313" key="4">
    <source>
        <dbReference type="Proteomes" id="UP000002215"/>
    </source>
</evidence>
<dbReference type="RefSeq" id="WP_012790469.1">
    <property type="nucleotide sequence ID" value="NC_013132.1"/>
</dbReference>
<dbReference type="SUPFAM" id="SSF52540">
    <property type="entry name" value="P-loop containing nucleoside triphosphate hydrolases"/>
    <property type="match status" value="1"/>
</dbReference>
<reference evidence="3 4" key="2">
    <citation type="journal article" date="2010" name="Stand. Genomic Sci.">
        <title>Complete genome sequence of Chitinophaga pinensis type strain (UQM 2034).</title>
        <authorList>
            <person name="Glavina Del Rio T."/>
            <person name="Abt B."/>
            <person name="Spring S."/>
            <person name="Lapidus A."/>
            <person name="Nolan M."/>
            <person name="Tice H."/>
            <person name="Copeland A."/>
            <person name="Cheng J.F."/>
            <person name="Chen F."/>
            <person name="Bruce D."/>
            <person name="Goodwin L."/>
            <person name="Pitluck S."/>
            <person name="Ivanova N."/>
            <person name="Mavromatis K."/>
            <person name="Mikhailova N."/>
            <person name="Pati A."/>
            <person name="Chen A."/>
            <person name="Palaniappan K."/>
            <person name="Land M."/>
            <person name="Hauser L."/>
            <person name="Chang Y.J."/>
            <person name="Jeffries C.D."/>
            <person name="Chain P."/>
            <person name="Saunders E."/>
            <person name="Detter J.C."/>
            <person name="Brettin T."/>
            <person name="Rohde M."/>
            <person name="Goker M."/>
            <person name="Bristow J."/>
            <person name="Eisen J.A."/>
            <person name="Markowitz V."/>
            <person name="Hugenholtz P."/>
            <person name="Kyrpides N.C."/>
            <person name="Klenk H.P."/>
            <person name="Lucas S."/>
        </authorList>
    </citation>
    <scope>NUCLEOTIDE SEQUENCE [LARGE SCALE GENOMIC DNA]</scope>
    <source>
        <strain evidence="4">ATCC 43595 / DSM 2588 / LMG 13176 / NBRC 15968 / NCIMB 11800 / UQM 2034</strain>
    </source>
</reference>
<dbReference type="SUPFAM" id="SSF69322">
    <property type="entry name" value="Tricorn protease domain 2"/>
    <property type="match status" value="1"/>
</dbReference>
<evidence type="ECO:0000256" key="1">
    <source>
        <dbReference type="SAM" id="Phobius"/>
    </source>
</evidence>
<evidence type="ECO:0000259" key="2">
    <source>
        <dbReference type="Pfam" id="PF20703"/>
    </source>
</evidence>
<keyword evidence="1" id="KW-0472">Membrane</keyword>
<dbReference type="EMBL" id="CP001699">
    <property type="protein sequence ID" value="ACU60293.1"/>
    <property type="molecule type" value="Genomic_DNA"/>
</dbReference>
<keyword evidence="1" id="KW-1133">Transmembrane helix</keyword>
<dbReference type="Pfam" id="PF20703">
    <property type="entry name" value="nSTAND1"/>
    <property type="match status" value="1"/>
</dbReference>
<feature type="transmembrane region" description="Helical" evidence="1">
    <location>
        <begin position="486"/>
        <end position="505"/>
    </location>
</feature>
<dbReference type="Proteomes" id="UP000002215">
    <property type="component" value="Chromosome"/>
</dbReference>
<reference evidence="4" key="1">
    <citation type="submission" date="2009-08" db="EMBL/GenBank/DDBJ databases">
        <title>The complete genome of Chitinophaga pinensis DSM 2588.</title>
        <authorList>
            <consortium name="US DOE Joint Genome Institute (JGI-PGF)"/>
            <person name="Lucas S."/>
            <person name="Copeland A."/>
            <person name="Lapidus A."/>
            <person name="Glavina del Rio T."/>
            <person name="Dalin E."/>
            <person name="Tice H."/>
            <person name="Bruce D."/>
            <person name="Goodwin L."/>
            <person name="Pitluck S."/>
            <person name="Kyrpides N."/>
            <person name="Mavromatis K."/>
            <person name="Ivanova N."/>
            <person name="Mikhailova N."/>
            <person name="Sims D."/>
            <person name="Meinche L."/>
            <person name="Brettin T."/>
            <person name="Detter J.C."/>
            <person name="Han C."/>
            <person name="Larimer F."/>
            <person name="Land M."/>
            <person name="Hauser L."/>
            <person name="Markowitz V."/>
            <person name="Cheng J.-F."/>
            <person name="Hugenholtz P."/>
            <person name="Woyke T."/>
            <person name="Wu D."/>
            <person name="Spring S."/>
            <person name="Klenk H.-P."/>
            <person name="Eisen J.A."/>
        </authorList>
    </citation>
    <scope>NUCLEOTIDE SEQUENCE [LARGE SCALE GENOMIC DNA]</scope>
    <source>
        <strain evidence="4">ATCC 43595 / DSM 2588 / LMG 13176 / NBRC 15968 / NCIMB 11800 / UQM 2034</strain>
    </source>
</reference>